<protein>
    <submittedName>
        <fullName evidence="8">Cation transporter</fullName>
    </submittedName>
</protein>
<feature type="transmembrane region" description="Helical" evidence="6">
    <location>
        <begin position="73"/>
        <end position="93"/>
    </location>
</feature>
<evidence type="ECO:0000256" key="1">
    <source>
        <dbReference type="ARBA" id="ARBA00004141"/>
    </source>
</evidence>
<dbReference type="EMBL" id="DYWK01000003">
    <property type="protein sequence ID" value="HJF17854.1"/>
    <property type="molecule type" value="Genomic_DNA"/>
</dbReference>
<evidence type="ECO:0000259" key="7">
    <source>
        <dbReference type="Pfam" id="PF01545"/>
    </source>
</evidence>
<evidence type="ECO:0000256" key="5">
    <source>
        <dbReference type="ARBA" id="ARBA00023136"/>
    </source>
</evidence>
<evidence type="ECO:0000256" key="3">
    <source>
        <dbReference type="ARBA" id="ARBA00022692"/>
    </source>
</evidence>
<dbReference type="Gene3D" id="1.20.1510.10">
    <property type="entry name" value="Cation efflux protein transmembrane domain"/>
    <property type="match status" value="1"/>
</dbReference>
<dbReference type="InterPro" id="IPR027469">
    <property type="entry name" value="Cation_efflux_TMD_sf"/>
</dbReference>
<comment type="caution">
    <text evidence="8">The sequence shown here is derived from an EMBL/GenBank/DDBJ whole genome shotgun (WGS) entry which is preliminary data.</text>
</comment>
<dbReference type="InterPro" id="IPR050291">
    <property type="entry name" value="CDF_Transporter"/>
</dbReference>
<feature type="transmembrane region" description="Helical" evidence="6">
    <location>
        <begin position="114"/>
        <end position="132"/>
    </location>
</feature>
<reference evidence="8" key="1">
    <citation type="journal article" date="2021" name="PeerJ">
        <title>Extensive microbial diversity within the chicken gut microbiome revealed by metagenomics and culture.</title>
        <authorList>
            <person name="Gilroy R."/>
            <person name="Ravi A."/>
            <person name="Getino M."/>
            <person name="Pursley I."/>
            <person name="Horton D.L."/>
            <person name="Alikhan N.F."/>
            <person name="Baker D."/>
            <person name="Gharbi K."/>
            <person name="Hall N."/>
            <person name="Watson M."/>
            <person name="Adriaenssens E.M."/>
            <person name="Foster-Nyarko E."/>
            <person name="Jarju S."/>
            <person name="Secka A."/>
            <person name="Antonio M."/>
            <person name="Oren A."/>
            <person name="Chaudhuri R.R."/>
            <person name="La Ragione R."/>
            <person name="Hildebrand F."/>
            <person name="Pallen M.J."/>
        </authorList>
    </citation>
    <scope>NUCLEOTIDE SEQUENCE</scope>
    <source>
        <strain evidence="8">578</strain>
    </source>
</reference>
<feature type="transmembrane region" description="Helical" evidence="6">
    <location>
        <begin position="194"/>
        <end position="216"/>
    </location>
</feature>
<feature type="transmembrane region" description="Helical" evidence="6">
    <location>
        <begin position="46"/>
        <end position="67"/>
    </location>
</feature>
<evidence type="ECO:0000313" key="9">
    <source>
        <dbReference type="Proteomes" id="UP000715651"/>
    </source>
</evidence>
<evidence type="ECO:0000256" key="6">
    <source>
        <dbReference type="SAM" id="Phobius"/>
    </source>
</evidence>
<evidence type="ECO:0000256" key="4">
    <source>
        <dbReference type="ARBA" id="ARBA00022989"/>
    </source>
</evidence>
<proteinExistence type="predicted"/>
<dbReference type="InterPro" id="IPR058533">
    <property type="entry name" value="Cation_efflux_TM"/>
</dbReference>
<dbReference type="Proteomes" id="UP000715651">
    <property type="component" value="Unassembled WGS sequence"/>
</dbReference>
<feature type="transmembrane region" description="Helical" evidence="6">
    <location>
        <begin position="222"/>
        <end position="240"/>
    </location>
</feature>
<dbReference type="GO" id="GO:0016020">
    <property type="term" value="C:membrane"/>
    <property type="evidence" value="ECO:0007669"/>
    <property type="project" value="UniProtKB-SubCell"/>
</dbReference>
<organism evidence="8 9">
    <name type="scientific">Aeriscardovia aeriphila</name>
    <dbReference type="NCBI Taxonomy" id="218139"/>
    <lineage>
        <taxon>Bacteria</taxon>
        <taxon>Bacillati</taxon>
        <taxon>Actinomycetota</taxon>
        <taxon>Actinomycetes</taxon>
        <taxon>Bifidobacteriales</taxon>
        <taxon>Bifidobacteriaceae</taxon>
        <taxon>Aeriscardovia</taxon>
    </lineage>
</organism>
<dbReference type="SUPFAM" id="SSF161111">
    <property type="entry name" value="Cation efflux protein transmembrane domain-like"/>
    <property type="match status" value="1"/>
</dbReference>
<keyword evidence="2" id="KW-0813">Transport</keyword>
<gene>
    <name evidence="8" type="ORF">K8U78_01590</name>
</gene>
<comment type="subcellular location">
    <subcellularLocation>
        <location evidence="1">Membrane</location>
        <topology evidence="1">Multi-pass membrane protein</topology>
    </subcellularLocation>
</comment>
<dbReference type="GO" id="GO:0008324">
    <property type="term" value="F:monoatomic cation transmembrane transporter activity"/>
    <property type="evidence" value="ECO:0007669"/>
    <property type="project" value="InterPro"/>
</dbReference>
<reference evidence="8" key="2">
    <citation type="submission" date="2021-09" db="EMBL/GenBank/DDBJ databases">
        <authorList>
            <person name="Gilroy R."/>
        </authorList>
    </citation>
    <scope>NUCLEOTIDE SEQUENCE</scope>
    <source>
        <strain evidence="8">578</strain>
    </source>
</reference>
<evidence type="ECO:0000256" key="2">
    <source>
        <dbReference type="ARBA" id="ARBA00022448"/>
    </source>
</evidence>
<feature type="domain" description="Cation efflux protein transmembrane" evidence="7">
    <location>
        <begin position="47"/>
        <end position="255"/>
    </location>
</feature>
<keyword evidence="3 6" id="KW-0812">Transmembrane</keyword>
<keyword evidence="5 6" id="KW-0472">Membrane</keyword>
<dbReference type="PANTHER" id="PTHR43840:SF15">
    <property type="entry name" value="MITOCHONDRIAL METAL TRANSPORTER 1-RELATED"/>
    <property type="match status" value="1"/>
</dbReference>
<sequence>MKPNKVKPNKKTLLQQINAAKPVNALTSKLTSRTRKRSHKAIERRALIVGILMNTMQVLGGVVVVLMTGLQAMFLDTAFTFISVVSGIVAVYLSSRSVRATKRFPYGMFALEPIYAICKAIFTISLLAFSLLEAGSAAFEYFVYGRGERMSLGPVLVYELVVVVLCFALWAYYKAENREINNASSLLQAEASSTLVDTLISAGIGGIALFLLVLPSGTPLDFLHYTGDFFITLIIVLFAVKEPFEVLRDAFVELVGGVHSDDSLNAYVMSQALDHKPEETDLEKVLVFKQGMKYRVDMYIAGTGEHITVSNMVSCKRELEKALKKRLPVVDVNFVFD</sequence>
<dbReference type="Pfam" id="PF01545">
    <property type="entry name" value="Cation_efflux"/>
    <property type="match status" value="1"/>
</dbReference>
<accession>A0A921FTS9</accession>
<evidence type="ECO:0000313" key="8">
    <source>
        <dbReference type="EMBL" id="HJF17854.1"/>
    </source>
</evidence>
<feature type="transmembrane region" description="Helical" evidence="6">
    <location>
        <begin position="152"/>
        <end position="173"/>
    </location>
</feature>
<keyword evidence="4 6" id="KW-1133">Transmembrane helix</keyword>
<name>A0A921FTS9_9BIFI</name>
<dbReference type="PANTHER" id="PTHR43840">
    <property type="entry name" value="MITOCHONDRIAL METAL TRANSPORTER 1-RELATED"/>
    <property type="match status" value="1"/>
</dbReference>
<dbReference type="AlphaFoldDB" id="A0A921FTS9"/>